<dbReference type="InterPro" id="IPR009045">
    <property type="entry name" value="Zn_M74/Hedgehog-like"/>
</dbReference>
<dbReference type="InterPro" id="IPR039561">
    <property type="entry name" value="Peptidase_M15C"/>
</dbReference>
<evidence type="ECO:0000313" key="4">
    <source>
        <dbReference type="EMBL" id="MEQ7848650.1"/>
    </source>
</evidence>
<dbReference type="RefSeq" id="WP_349805168.1">
    <property type="nucleotide sequence ID" value="NZ_JBEGDP010000019.1"/>
</dbReference>
<evidence type="ECO:0000259" key="3">
    <source>
        <dbReference type="Pfam" id="PF13539"/>
    </source>
</evidence>
<dbReference type="InterPro" id="IPR008964">
    <property type="entry name" value="Invasin/intimin_cell_adhesion"/>
</dbReference>
<feature type="chain" id="PRO_5046003579" evidence="2">
    <location>
        <begin position="33"/>
        <end position="467"/>
    </location>
</feature>
<evidence type="ECO:0000256" key="2">
    <source>
        <dbReference type="SAM" id="SignalP"/>
    </source>
</evidence>
<organism evidence="4 5">
    <name type="scientific">Nocardioides kribbensis</name>
    <dbReference type="NCBI Taxonomy" id="305517"/>
    <lineage>
        <taxon>Bacteria</taxon>
        <taxon>Bacillati</taxon>
        <taxon>Actinomycetota</taxon>
        <taxon>Actinomycetes</taxon>
        <taxon>Propionibacteriales</taxon>
        <taxon>Nocardioidaceae</taxon>
        <taxon>Nocardioides</taxon>
    </lineage>
</organism>
<sequence length="467" mass="49822">MPSLLQTPLRLLVLLVCAALAGAALTVVPAGAAPAPGLSLEAPARYADTATPLTATLRDDAGAPVTGAEVVVERRRGGEWAEVARALTDEAGAVVVDVVVARAPKDNVVRASFAGDATHPAAEVTTVLPLRKRGSDLRLGGPGKVVDERSVDLAVRWTTGSGTPVAGRVTVQSKPRGAKAWSDPVRVRTDDQGRASLTVRPRVDTVYRALAPAKAWLERSVSGTHLVDNRPPGTPVALPAGAPRPRISLPRQPRATGEGARPVVTAIPDGVWKQMTGRSWHAGCPVGRSGLRLLRINYWGFDGYRYRGELVAATGAVGQMAGALGQMYREQLPIRAMYRVDRFGWSKRLGGADDYASMAADNTSAFNCRDVVGRPGVRSPHSYGRSLDVNPWENPYRSQQGTVPNTWWPSRSHPRVAWRSSAHAVVSAMRAHGLRWTYGVQDAHHFDASAGAGRVVLDPRCAGVVCE</sequence>
<dbReference type="EMBL" id="JBEGDP010000019">
    <property type="protein sequence ID" value="MEQ7848650.1"/>
    <property type="molecule type" value="Genomic_DNA"/>
</dbReference>
<comment type="caution">
    <text evidence="4">The sequence shown here is derived from an EMBL/GenBank/DDBJ whole genome shotgun (WGS) entry which is preliminary data.</text>
</comment>
<protein>
    <submittedName>
        <fullName evidence="4">M15 family metallopeptidase</fullName>
    </submittedName>
</protein>
<evidence type="ECO:0000313" key="5">
    <source>
        <dbReference type="Proteomes" id="UP001482520"/>
    </source>
</evidence>
<dbReference type="Gene3D" id="2.60.40.10">
    <property type="entry name" value="Immunoglobulins"/>
    <property type="match status" value="1"/>
</dbReference>
<dbReference type="Gene3D" id="3.30.1380.10">
    <property type="match status" value="1"/>
</dbReference>
<evidence type="ECO:0000256" key="1">
    <source>
        <dbReference type="SAM" id="MobiDB-lite"/>
    </source>
</evidence>
<dbReference type="Proteomes" id="UP001482520">
    <property type="component" value="Unassembled WGS sequence"/>
</dbReference>
<dbReference type="SUPFAM" id="SSF55166">
    <property type="entry name" value="Hedgehog/DD-peptidase"/>
    <property type="match status" value="1"/>
</dbReference>
<dbReference type="InterPro" id="IPR013783">
    <property type="entry name" value="Ig-like_fold"/>
</dbReference>
<name>A0ABV1P1K6_9ACTN</name>
<feature type="domain" description="Peptidase M15C" evidence="3">
    <location>
        <begin position="374"/>
        <end position="447"/>
    </location>
</feature>
<dbReference type="Pfam" id="PF13539">
    <property type="entry name" value="Peptidase_M15_4"/>
    <property type="match status" value="1"/>
</dbReference>
<dbReference type="SUPFAM" id="SSF49373">
    <property type="entry name" value="Invasin/intimin cell-adhesion fragments"/>
    <property type="match status" value="1"/>
</dbReference>
<accession>A0ABV1P1K6</accession>
<keyword evidence="5" id="KW-1185">Reference proteome</keyword>
<gene>
    <name evidence="4" type="ORF">V6R90_15315</name>
</gene>
<keyword evidence="2" id="KW-0732">Signal</keyword>
<proteinExistence type="predicted"/>
<feature type="region of interest" description="Disordered" evidence="1">
    <location>
        <begin position="226"/>
        <end position="260"/>
    </location>
</feature>
<reference evidence="4 5" key="1">
    <citation type="submission" date="2024-02" db="EMBL/GenBank/DDBJ databases">
        <title>Full genome sequence of Nocardioides kribbensis.</title>
        <authorList>
            <person name="Poletto B.L."/>
            <person name="Silva G."/>
            <person name="Galante D."/>
            <person name="Campos K.R."/>
            <person name="Santos M.B.N."/>
            <person name="Sacchi C.T."/>
        </authorList>
    </citation>
    <scope>NUCLEOTIDE SEQUENCE [LARGE SCALE GENOMIC DNA]</scope>
    <source>
        <strain evidence="4 5">O4R</strain>
    </source>
</reference>
<feature type="signal peptide" evidence="2">
    <location>
        <begin position="1"/>
        <end position="32"/>
    </location>
</feature>